<reference evidence="3" key="1">
    <citation type="submission" date="2020-10" db="EMBL/GenBank/DDBJ databases">
        <authorList>
            <person name="Han B."/>
            <person name="Lu T."/>
            <person name="Zhao Q."/>
            <person name="Huang X."/>
            <person name="Zhao Y."/>
        </authorList>
    </citation>
    <scope>NUCLEOTIDE SEQUENCE</scope>
</reference>
<keyword evidence="4" id="KW-1185">Reference proteome</keyword>
<dbReference type="InterPro" id="IPR032675">
    <property type="entry name" value="LRR_dom_sf"/>
</dbReference>
<proteinExistence type="predicted"/>
<dbReference type="OrthoDB" id="1733683at2759"/>
<evidence type="ECO:0000256" key="1">
    <source>
        <dbReference type="ARBA" id="ARBA00004308"/>
    </source>
</evidence>
<dbReference type="Proteomes" id="UP000604825">
    <property type="component" value="Unassembled WGS sequence"/>
</dbReference>
<dbReference type="SUPFAM" id="SSF52058">
    <property type="entry name" value="L domain-like"/>
    <property type="match status" value="1"/>
</dbReference>
<comment type="subcellular location">
    <subcellularLocation>
        <location evidence="1">Endomembrane system</location>
    </subcellularLocation>
</comment>
<dbReference type="PANTHER" id="PTHR47186">
    <property type="entry name" value="LEUCINE-RICH REPEAT-CONTAINING PROTEIN 57"/>
    <property type="match status" value="1"/>
</dbReference>
<accession>A0A811SJF9</accession>
<gene>
    <name evidence="3" type="ORF">NCGR_LOCUS65611</name>
</gene>
<keyword evidence="2" id="KW-0472">Membrane</keyword>
<dbReference type="EMBL" id="CAJGYO010000231">
    <property type="protein sequence ID" value="CAD6341513.1"/>
    <property type="molecule type" value="Genomic_DNA"/>
</dbReference>
<protein>
    <submittedName>
        <fullName evidence="3">Uncharacterized protein</fullName>
    </submittedName>
</protein>
<dbReference type="AlphaFoldDB" id="A0A811SJF9"/>
<organism evidence="3 4">
    <name type="scientific">Miscanthus lutarioriparius</name>
    <dbReference type="NCBI Taxonomy" id="422564"/>
    <lineage>
        <taxon>Eukaryota</taxon>
        <taxon>Viridiplantae</taxon>
        <taxon>Streptophyta</taxon>
        <taxon>Embryophyta</taxon>
        <taxon>Tracheophyta</taxon>
        <taxon>Spermatophyta</taxon>
        <taxon>Magnoliopsida</taxon>
        <taxon>Liliopsida</taxon>
        <taxon>Poales</taxon>
        <taxon>Poaceae</taxon>
        <taxon>PACMAD clade</taxon>
        <taxon>Panicoideae</taxon>
        <taxon>Andropogonodae</taxon>
        <taxon>Andropogoneae</taxon>
        <taxon>Saccharinae</taxon>
        <taxon>Miscanthus</taxon>
    </lineage>
</organism>
<name>A0A811SJF9_9POAL</name>
<dbReference type="Gene3D" id="1.25.40.270">
    <property type="entry name" value="Vacuolar protein sorting-associated protein vta1"/>
    <property type="match status" value="1"/>
</dbReference>
<comment type="caution">
    <text evidence="3">The sequence shown here is derived from an EMBL/GenBank/DDBJ whole genome shotgun (WGS) entry which is preliminary data.</text>
</comment>
<dbReference type="PANTHER" id="PTHR47186:SF3">
    <property type="entry name" value="OS09G0267800 PROTEIN"/>
    <property type="match status" value="1"/>
</dbReference>
<evidence type="ECO:0000313" key="4">
    <source>
        <dbReference type="Proteomes" id="UP000604825"/>
    </source>
</evidence>
<evidence type="ECO:0000256" key="2">
    <source>
        <dbReference type="ARBA" id="ARBA00023136"/>
    </source>
</evidence>
<dbReference type="InterPro" id="IPR023175">
    <property type="entry name" value="Vta1/CALS_N_sf"/>
</dbReference>
<sequence length="851" mass="97630">MGVGELVGGRVRIGFRAFYVPMWDPRWPAKRISQQRCILYSLRKKLVAYKHIQWNVGVGPTASFTQAISSIIREEKMRSDGPFDHVIEVDMKQASWSRTMLNINDRLAIEVAEQLGLLSLNQEYRRLKEENDELRYYTYGTMDGSGTDSHSLQILSRSMVPQILQKLLGKRYMLVVQNLDEPINVDVLTRGAGFPAPAWEGSFWLMSTTSIDVYDDSKSSDNDQCAIQSFSGDDILILTAYSLHRAAKHTSNVIGNKDEQHWHLVALWCFHYALIFLNPLGGIGESLNSDVELPSTSFFHEYEEFLWKQKGLYVYNISGLKEHLEDIPTLAILRAAREVEDINPRVAYLCRLYAVDKILPDRLRSPDPWLPREYDPYKERLRIWEVQCNIHSPLMARVKRNDPREMKSFCQHYHNKYIQEVLDDADTMDRSQLSTRYETAAVLSNVLSAMHQALRSRGALEEDITSGSDKHELIWQWASHGILLATKGAVRERIGEVTVTDSYHGKSNDDSAYQVGSVIIETFREYSLLQLPFSSQVFEAGEADKTAAHFLSYHSLIAEQLAIDEVWDFQHPRLEHMSCFSSRDAVNSQIHSASHVPKELLSQEKNSNNRINLLYLDLSYSNVETFDSDFFHNMPNLQEHLLVGCSDLVELPPSIAKLSSLTTLKLTRTRIKSFHYWEMFNNMKELLSFELINNCKFRTEEELKLEGHPTLRSFSLVAAPYIRRLSFNGCRKLESVDNLKELDALEELDLSATGIKEIPIDILNLPRLGRLLLIGVPALRRFPWHDLKRLPDMFCLDQSLEGNGVHSSPQVAQVVSTNDSRLFYRFNKSTVNLVRSGQLFKSFYIQVKSCI</sequence>
<dbReference type="Gene3D" id="3.80.10.10">
    <property type="entry name" value="Ribonuclease Inhibitor"/>
    <property type="match status" value="2"/>
</dbReference>
<dbReference type="GO" id="GO:0012505">
    <property type="term" value="C:endomembrane system"/>
    <property type="evidence" value="ECO:0007669"/>
    <property type="project" value="UniProtKB-SubCell"/>
</dbReference>
<evidence type="ECO:0000313" key="3">
    <source>
        <dbReference type="EMBL" id="CAD6341513.1"/>
    </source>
</evidence>